<dbReference type="Proteomes" id="UP000000370">
    <property type="component" value="Chromosome"/>
</dbReference>
<gene>
    <name evidence="1" type="ordered locus">Cphy_0652</name>
</gene>
<keyword evidence="2" id="KW-1185">Reference proteome</keyword>
<dbReference type="eggNOG" id="ENOG50312SG">
    <property type="taxonomic scope" value="Bacteria"/>
</dbReference>
<organism evidence="1 2">
    <name type="scientific">Lachnoclostridium phytofermentans (strain ATCC 700394 / DSM 18823 / ISDg)</name>
    <name type="common">Clostridium phytofermentans</name>
    <dbReference type="NCBI Taxonomy" id="357809"/>
    <lineage>
        <taxon>Bacteria</taxon>
        <taxon>Bacillati</taxon>
        <taxon>Bacillota</taxon>
        <taxon>Clostridia</taxon>
        <taxon>Lachnospirales</taxon>
        <taxon>Lachnospiraceae</taxon>
    </lineage>
</organism>
<sequence length="58" mass="6087">MIGAVIGGLSGYIYYKKVGCPSGSCPITSNPYSSTIYGALMGLMISNSFQQCIITICL</sequence>
<dbReference type="Pfam" id="PF19628">
    <property type="entry name" value="DUF6132"/>
    <property type="match status" value="1"/>
</dbReference>
<dbReference type="AlphaFoldDB" id="A9KJ40"/>
<dbReference type="KEGG" id="cpy:Cphy_0652"/>
<dbReference type="EMBL" id="CP000885">
    <property type="protein sequence ID" value="ABX41039.1"/>
    <property type="molecule type" value="Genomic_DNA"/>
</dbReference>
<proteinExistence type="predicted"/>
<reference evidence="2" key="1">
    <citation type="submission" date="2007-11" db="EMBL/GenBank/DDBJ databases">
        <title>Complete genome sequence of Clostridium phytofermentans ISDg.</title>
        <authorList>
            <person name="Leschine S.B."/>
            <person name="Warnick T.A."/>
            <person name="Blanchard J.L."/>
            <person name="Schnell D.J."/>
            <person name="Petit E.L."/>
            <person name="LaTouf W.G."/>
            <person name="Copeland A."/>
            <person name="Lucas S."/>
            <person name="Lapidus A."/>
            <person name="Barry K."/>
            <person name="Glavina del Rio T."/>
            <person name="Dalin E."/>
            <person name="Tice H."/>
            <person name="Pitluck S."/>
            <person name="Kiss H."/>
            <person name="Brettin T."/>
            <person name="Bruce D."/>
            <person name="Detter J.C."/>
            <person name="Han C."/>
            <person name="Kuske C."/>
            <person name="Schmutz J."/>
            <person name="Larimer F."/>
            <person name="Land M."/>
            <person name="Hauser L."/>
            <person name="Kyrpides N."/>
            <person name="Kim E.A."/>
            <person name="Richardson P."/>
        </authorList>
    </citation>
    <scope>NUCLEOTIDE SEQUENCE [LARGE SCALE GENOMIC DNA]</scope>
    <source>
        <strain evidence="2">ATCC 700394 / DSM 18823 / ISDg</strain>
    </source>
</reference>
<protein>
    <submittedName>
        <fullName evidence="1">Conserved hypothetical membrane protein</fullName>
    </submittedName>
</protein>
<dbReference type="InterPro" id="IPR045764">
    <property type="entry name" value="DUF6132"/>
</dbReference>
<accession>A9KJ40</accession>
<dbReference type="STRING" id="357809.Cphy_0652"/>
<name>A9KJ40_LACP7</name>
<evidence type="ECO:0000313" key="1">
    <source>
        <dbReference type="EMBL" id="ABX41039.1"/>
    </source>
</evidence>
<evidence type="ECO:0000313" key="2">
    <source>
        <dbReference type="Proteomes" id="UP000000370"/>
    </source>
</evidence>
<dbReference type="HOGENOM" id="CLU_3039322_0_0_9"/>